<evidence type="ECO:0000313" key="6">
    <source>
        <dbReference type="EMBL" id="NMF93676.1"/>
    </source>
</evidence>
<dbReference type="Gene3D" id="3.30.70.20">
    <property type="match status" value="1"/>
</dbReference>
<feature type="domain" description="4Fe-4S ferredoxin-type" evidence="5">
    <location>
        <begin position="1"/>
        <end position="29"/>
    </location>
</feature>
<evidence type="ECO:0000259" key="5">
    <source>
        <dbReference type="PROSITE" id="PS51379"/>
    </source>
</evidence>
<proteinExistence type="predicted"/>
<evidence type="ECO:0000256" key="1">
    <source>
        <dbReference type="ARBA" id="ARBA00022485"/>
    </source>
</evidence>
<evidence type="ECO:0000256" key="4">
    <source>
        <dbReference type="ARBA" id="ARBA00023014"/>
    </source>
</evidence>
<gene>
    <name evidence="6" type="ORF">GO608_10090</name>
</gene>
<dbReference type="PROSITE" id="PS00198">
    <property type="entry name" value="4FE4S_FER_1"/>
    <property type="match status" value="1"/>
</dbReference>
<evidence type="ECO:0000313" key="7">
    <source>
        <dbReference type="Proteomes" id="UP000601990"/>
    </source>
</evidence>
<keyword evidence="2" id="KW-0479">Metal-binding</keyword>
<comment type="caution">
    <text evidence="6">The sequence shown here is derived from an EMBL/GenBank/DDBJ whole genome shotgun (WGS) entry which is preliminary data.</text>
</comment>
<evidence type="ECO:0000256" key="2">
    <source>
        <dbReference type="ARBA" id="ARBA00022723"/>
    </source>
</evidence>
<keyword evidence="3" id="KW-0408">Iron</keyword>
<dbReference type="InterPro" id="IPR050157">
    <property type="entry name" value="PSI_iron-sulfur_center"/>
</dbReference>
<dbReference type="SUPFAM" id="SSF54862">
    <property type="entry name" value="4Fe-4S ferredoxins"/>
    <property type="match status" value="1"/>
</dbReference>
<dbReference type="InterPro" id="IPR017896">
    <property type="entry name" value="4Fe4S_Fe-S-bd"/>
</dbReference>
<organism evidence="6 7">
    <name type="scientific">Aromatoleum buckelii</name>
    <dbReference type="NCBI Taxonomy" id="200254"/>
    <lineage>
        <taxon>Bacteria</taxon>
        <taxon>Pseudomonadati</taxon>
        <taxon>Pseudomonadota</taxon>
        <taxon>Betaproteobacteria</taxon>
        <taxon>Rhodocyclales</taxon>
        <taxon>Rhodocyclaceae</taxon>
        <taxon>Aromatoleum</taxon>
    </lineage>
</organism>
<dbReference type="NCBIfam" id="NF033683">
    <property type="entry name" value="di_4Fe-4S_YfhL"/>
    <property type="match status" value="1"/>
</dbReference>
<dbReference type="InterPro" id="IPR017900">
    <property type="entry name" value="4Fe4S_Fe_S_CS"/>
</dbReference>
<dbReference type="Pfam" id="PF00037">
    <property type="entry name" value="Fer4"/>
    <property type="match status" value="1"/>
</dbReference>
<sequence length="79" mass="8498">MALLITEECTSCGACQTECPNEAITQGNDIYVIAPNLCTECVGHFDESQCVQVCPVESIVADPDHVETQAELRAKAARL</sequence>
<keyword evidence="7" id="KW-1185">Reference proteome</keyword>
<dbReference type="RefSeq" id="WP_169198939.1">
    <property type="nucleotide sequence ID" value="NZ_WTVH02000010.1"/>
</dbReference>
<name>A0ABX1N328_9RHOO</name>
<accession>A0ABX1N328</accession>
<dbReference type="PROSITE" id="PS51379">
    <property type="entry name" value="4FE4S_FER_2"/>
    <property type="match status" value="1"/>
</dbReference>
<dbReference type="Proteomes" id="UP000601990">
    <property type="component" value="Unassembled WGS sequence"/>
</dbReference>
<dbReference type="EMBL" id="WTVH01000017">
    <property type="protein sequence ID" value="NMF93676.1"/>
    <property type="molecule type" value="Genomic_DNA"/>
</dbReference>
<evidence type="ECO:0000256" key="3">
    <source>
        <dbReference type="ARBA" id="ARBA00023004"/>
    </source>
</evidence>
<dbReference type="InterPro" id="IPR047927">
    <property type="entry name" value="YfhL-like"/>
</dbReference>
<reference evidence="6" key="1">
    <citation type="submission" date="2019-12" db="EMBL/GenBank/DDBJ databases">
        <title>Comparative genomics gives insights into the taxonomy of the Azoarcus-Aromatoleum group and reveals separate origins of nif in the plant-associated Azoarcus and non-plant-associated Aromatoleum sub-groups.</title>
        <authorList>
            <person name="Lafos M."/>
            <person name="Maluk M."/>
            <person name="Batista M."/>
            <person name="Junghare M."/>
            <person name="Carmona M."/>
            <person name="Faoro H."/>
            <person name="Cruz L.M."/>
            <person name="Battistoni F."/>
            <person name="De Souza E."/>
            <person name="Pedrosa F."/>
            <person name="Chen W.-M."/>
            <person name="Poole P.S."/>
            <person name="Dixon R.A."/>
            <person name="James E.K."/>
        </authorList>
    </citation>
    <scope>NUCLEOTIDE SEQUENCE</scope>
    <source>
        <strain evidence="6">U120</strain>
    </source>
</reference>
<dbReference type="PANTHER" id="PTHR24960:SF79">
    <property type="entry name" value="PHOTOSYSTEM I IRON-SULFUR CENTER"/>
    <property type="match status" value="1"/>
</dbReference>
<dbReference type="PANTHER" id="PTHR24960">
    <property type="entry name" value="PHOTOSYSTEM I IRON-SULFUR CENTER-RELATED"/>
    <property type="match status" value="1"/>
</dbReference>
<keyword evidence="4" id="KW-0411">Iron-sulfur</keyword>
<keyword evidence="1" id="KW-0004">4Fe-4S</keyword>
<protein>
    <submittedName>
        <fullName evidence="6">YfhL family 4Fe-4S dicluster ferredoxin</fullName>
    </submittedName>
</protein>